<dbReference type="Proteomes" id="UP001597391">
    <property type="component" value="Unassembled WGS sequence"/>
</dbReference>
<evidence type="ECO:0000256" key="3">
    <source>
        <dbReference type="SAM" id="SignalP"/>
    </source>
</evidence>
<reference evidence="6" key="1">
    <citation type="journal article" date="2019" name="Int. J. Syst. Evol. Microbiol.">
        <title>The Global Catalogue of Microorganisms (GCM) 10K type strain sequencing project: providing services to taxonomists for standard genome sequencing and annotation.</title>
        <authorList>
            <consortium name="The Broad Institute Genomics Platform"/>
            <consortium name="The Broad Institute Genome Sequencing Center for Infectious Disease"/>
            <person name="Wu L."/>
            <person name="Ma J."/>
        </authorList>
    </citation>
    <scope>NUCLEOTIDE SEQUENCE [LARGE SCALE GENOMIC DNA]</scope>
    <source>
        <strain evidence="6">KCTC 33576</strain>
    </source>
</reference>
<feature type="chain" id="PRO_5046480410" evidence="3">
    <location>
        <begin position="20"/>
        <end position="342"/>
    </location>
</feature>
<feature type="domain" description="LppM" evidence="4">
    <location>
        <begin position="22"/>
        <end position="183"/>
    </location>
</feature>
<organism evidence="5 6">
    <name type="scientific">Populibacterium corticicola</name>
    <dbReference type="NCBI Taxonomy" id="1812826"/>
    <lineage>
        <taxon>Bacteria</taxon>
        <taxon>Bacillati</taxon>
        <taxon>Actinomycetota</taxon>
        <taxon>Actinomycetes</taxon>
        <taxon>Micrococcales</taxon>
        <taxon>Jonesiaceae</taxon>
        <taxon>Populibacterium</taxon>
    </lineage>
</organism>
<protein>
    <submittedName>
        <fullName evidence="5">LppM family (Lipo)protein</fullName>
    </submittedName>
</protein>
<feature type="signal peptide" evidence="3">
    <location>
        <begin position="1"/>
        <end position="19"/>
    </location>
</feature>
<dbReference type="RefSeq" id="WP_377466136.1">
    <property type="nucleotide sequence ID" value="NZ_JBHUOP010000003.1"/>
</dbReference>
<feature type="region of interest" description="Disordered" evidence="1">
    <location>
        <begin position="263"/>
        <end position="342"/>
    </location>
</feature>
<feature type="transmembrane region" description="Helical" evidence="2">
    <location>
        <begin position="195"/>
        <end position="218"/>
    </location>
</feature>
<evidence type="ECO:0000259" key="4">
    <source>
        <dbReference type="Pfam" id="PF21946"/>
    </source>
</evidence>
<dbReference type="PROSITE" id="PS51257">
    <property type="entry name" value="PROKAR_LIPOPROTEIN"/>
    <property type="match status" value="1"/>
</dbReference>
<accession>A0ABW5XFZ9</accession>
<dbReference type="InterPro" id="IPR053807">
    <property type="entry name" value="LppM"/>
</dbReference>
<evidence type="ECO:0000313" key="5">
    <source>
        <dbReference type="EMBL" id="MFD2840314.1"/>
    </source>
</evidence>
<keyword evidence="2" id="KW-1133">Transmembrane helix</keyword>
<proteinExistence type="predicted"/>
<evidence type="ECO:0000256" key="2">
    <source>
        <dbReference type="SAM" id="Phobius"/>
    </source>
</evidence>
<keyword evidence="3" id="KW-0732">Signal</keyword>
<keyword evidence="2" id="KW-0472">Membrane</keyword>
<comment type="caution">
    <text evidence="5">The sequence shown here is derived from an EMBL/GenBank/DDBJ whole genome shotgun (WGS) entry which is preliminary data.</text>
</comment>
<keyword evidence="6" id="KW-1185">Reference proteome</keyword>
<dbReference type="EMBL" id="JBHUOP010000003">
    <property type="protein sequence ID" value="MFD2840314.1"/>
    <property type="molecule type" value="Genomic_DNA"/>
</dbReference>
<name>A0ABW5XFZ9_9MICO</name>
<keyword evidence="2" id="KW-0812">Transmembrane</keyword>
<evidence type="ECO:0000313" key="6">
    <source>
        <dbReference type="Proteomes" id="UP001597391"/>
    </source>
</evidence>
<gene>
    <name evidence="5" type="ORF">ACFSYH_06985</name>
</gene>
<dbReference type="Pfam" id="PF21946">
    <property type="entry name" value="LppM"/>
    <property type="match status" value="1"/>
</dbReference>
<feature type="compositionally biased region" description="Polar residues" evidence="1">
    <location>
        <begin position="328"/>
        <end position="342"/>
    </location>
</feature>
<sequence length="342" mass="35274">MKKTLAVAFTALLAVVLSGCMRMHIDLVLEEDDKASGSMIFAISDETAQSVQMEPQALFDMMMQDSEEIAPEDGTAEPYAEDGYTGTKWTFDSQPIDANVGGGEDLTITRDGDDYVVTGKFDMGDEGSMESDPMAEAMLQGFDVALKITFPGEVKESNGEITGQTVTWTPKPGENLTLSARGSAVASGGIGGGGLSLPLILGIVGAVLVLVIVAIVVAGSRKRGGNGPDGLDYTAGGASYPPAGGVVPGGAAVPGMAPGAAPNTVFTGQPLQPGQPVDPVHSNPVVPEPQSPESGYTQQQPPAPQPYAPEGQSAPAPYSPPAAPQQYNQHPTDPQNPENPQQ</sequence>
<evidence type="ECO:0000256" key="1">
    <source>
        <dbReference type="SAM" id="MobiDB-lite"/>
    </source>
</evidence>